<dbReference type="PANTHER" id="PTHR43840">
    <property type="entry name" value="MITOCHONDRIAL METAL TRANSPORTER 1-RELATED"/>
    <property type="match status" value="1"/>
</dbReference>
<feature type="transmembrane region" description="Helical" evidence="8">
    <location>
        <begin position="183"/>
        <end position="209"/>
    </location>
</feature>
<evidence type="ECO:0000256" key="4">
    <source>
        <dbReference type="ARBA" id="ARBA00022989"/>
    </source>
</evidence>
<comment type="caution">
    <text evidence="11">The sequence shown here is derived from an EMBL/GenBank/DDBJ whole genome shotgun (WGS) entry which is preliminary data.</text>
</comment>
<reference evidence="11" key="1">
    <citation type="submission" date="2023-06" db="EMBL/GenBank/DDBJ databases">
        <authorList>
            <consortium name="Lawrence Berkeley National Laboratory"/>
            <person name="Ahrendt S."/>
            <person name="Sahu N."/>
            <person name="Indic B."/>
            <person name="Wong-Bajracharya J."/>
            <person name="Merenyi Z."/>
            <person name="Ke H.-M."/>
            <person name="Monk M."/>
            <person name="Kocsube S."/>
            <person name="Drula E."/>
            <person name="Lipzen A."/>
            <person name="Balint B."/>
            <person name="Henrissat B."/>
            <person name="Andreopoulos B."/>
            <person name="Martin F.M."/>
            <person name="Harder C.B."/>
            <person name="Rigling D."/>
            <person name="Ford K.L."/>
            <person name="Foster G.D."/>
            <person name="Pangilinan J."/>
            <person name="Papanicolaou A."/>
            <person name="Barry K."/>
            <person name="LaButti K."/>
            <person name="Viragh M."/>
            <person name="Koriabine M."/>
            <person name="Yan M."/>
            <person name="Riley R."/>
            <person name="Champramary S."/>
            <person name="Plett K.L."/>
            <person name="Tsai I.J."/>
            <person name="Slot J."/>
            <person name="Sipos G."/>
            <person name="Plett J."/>
            <person name="Nagy L.G."/>
            <person name="Grigoriev I.V."/>
        </authorList>
    </citation>
    <scope>NUCLEOTIDE SEQUENCE</scope>
    <source>
        <strain evidence="11">FPL87.14</strain>
    </source>
</reference>
<dbReference type="GO" id="GO:0008324">
    <property type="term" value="F:monoatomic cation transmembrane transporter activity"/>
    <property type="evidence" value="ECO:0007669"/>
    <property type="project" value="InterPro"/>
</dbReference>
<keyword evidence="12" id="KW-1185">Reference proteome</keyword>
<dbReference type="Gene3D" id="1.20.1510.10">
    <property type="entry name" value="Cation efflux protein transmembrane domain"/>
    <property type="match status" value="1"/>
</dbReference>
<dbReference type="InterPro" id="IPR058533">
    <property type="entry name" value="Cation_efflux_TM"/>
</dbReference>
<dbReference type="GO" id="GO:0012505">
    <property type="term" value="C:endomembrane system"/>
    <property type="evidence" value="ECO:0007669"/>
    <property type="project" value="UniProtKB-SubCell"/>
</dbReference>
<feature type="transmembrane region" description="Helical" evidence="8">
    <location>
        <begin position="221"/>
        <end position="242"/>
    </location>
</feature>
<feature type="transmembrane region" description="Helical" evidence="8">
    <location>
        <begin position="138"/>
        <end position="162"/>
    </location>
</feature>
<keyword evidence="5" id="KW-0406">Ion transport</keyword>
<dbReference type="NCBIfam" id="TIGR01297">
    <property type="entry name" value="CDF"/>
    <property type="match status" value="1"/>
</dbReference>
<dbReference type="SUPFAM" id="SSF160240">
    <property type="entry name" value="Cation efflux protein cytoplasmic domain-like"/>
    <property type="match status" value="1"/>
</dbReference>
<keyword evidence="3 8" id="KW-0812">Transmembrane</keyword>
<dbReference type="GO" id="GO:0016020">
    <property type="term" value="C:membrane"/>
    <property type="evidence" value="ECO:0007669"/>
    <property type="project" value="InterPro"/>
</dbReference>
<feature type="domain" description="Cation efflux protein cytoplasmic" evidence="10">
    <location>
        <begin position="331"/>
        <end position="390"/>
    </location>
</feature>
<feature type="compositionally biased region" description="Polar residues" evidence="7">
    <location>
        <begin position="9"/>
        <end position="19"/>
    </location>
</feature>
<evidence type="ECO:0000313" key="11">
    <source>
        <dbReference type="EMBL" id="KAK0433557.1"/>
    </source>
</evidence>
<dbReference type="GO" id="GO:0098771">
    <property type="term" value="P:inorganic ion homeostasis"/>
    <property type="evidence" value="ECO:0007669"/>
    <property type="project" value="UniProtKB-ARBA"/>
</dbReference>
<proteinExistence type="predicted"/>
<sequence length="403" mass="45199">MVPEPPTPTRSLSASSDPNTLGADQKSNLSSEDGFQADVERASSTGLVTDPYNLREGLRTDSQLEEIRRRKKGKAIVKYQNKQNDLISYLLKPMEEHTTEAKDEEDSARLFVKIAVWASLISNLALCVLQMYAAVSSLSLSLLATGIDSVFDIGSNIVLFWLHRKAEKLDSSKWPVGGARLENIGNVVYGSLMACVNLIVVVEAVRSFISKSNDDLKAFHLPSIIAVAAALGVKFLLFLLCYPFRENSSQVRVLWEDHRNDLWINTFGILMSTGGSKLRWYLDPMGAIIIGLGIIISWSRTIYGQFELLAGKSAPHEFLQLLIYNSMTFNDDIQKIDTVRAYHSGPDYFVEIDIVMDATTPLYKAHDVSQQLQDRIEELPDVERAFVHVDYETTHTPEHRRLS</sequence>
<dbReference type="Pfam" id="PF16916">
    <property type="entry name" value="ZT_dimer"/>
    <property type="match status" value="1"/>
</dbReference>
<dbReference type="Proteomes" id="UP001175226">
    <property type="component" value="Unassembled WGS sequence"/>
</dbReference>
<keyword evidence="6 8" id="KW-0472">Membrane</keyword>
<name>A0AA39J1J2_9AGAR</name>
<dbReference type="AlphaFoldDB" id="A0AA39J1J2"/>
<dbReference type="FunFam" id="3.30.70.1350:FF:000001">
    <property type="entry name" value="Metal tolerance protein 11"/>
    <property type="match status" value="1"/>
</dbReference>
<dbReference type="PANTHER" id="PTHR43840:SF12">
    <property type="entry name" value="CATION DIFFUSION FACILITATOR 1 (AFU_ORTHOLOGUE AFUA_1G14440)"/>
    <property type="match status" value="1"/>
</dbReference>
<evidence type="ECO:0000256" key="1">
    <source>
        <dbReference type="ARBA" id="ARBA00004127"/>
    </source>
</evidence>
<protein>
    <submittedName>
        <fullName evidence="11">CDF-like metal transporter</fullName>
    </submittedName>
</protein>
<dbReference type="EMBL" id="JAUEPT010000080">
    <property type="protein sequence ID" value="KAK0433557.1"/>
    <property type="molecule type" value="Genomic_DNA"/>
</dbReference>
<evidence type="ECO:0000313" key="12">
    <source>
        <dbReference type="Proteomes" id="UP001175226"/>
    </source>
</evidence>
<evidence type="ECO:0000259" key="10">
    <source>
        <dbReference type="Pfam" id="PF16916"/>
    </source>
</evidence>
<organism evidence="11 12">
    <name type="scientific">Armillaria borealis</name>
    <dbReference type="NCBI Taxonomy" id="47425"/>
    <lineage>
        <taxon>Eukaryota</taxon>
        <taxon>Fungi</taxon>
        <taxon>Dikarya</taxon>
        <taxon>Basidiomycota</taxon>
        <taxon>Agaricomycotina</taxon>
        <taxon>Agaricomycetes</taxon>
        <taxon>Agaricomycetidae</taxon>
        <taxon>Agaricales</taxon>
        <taxon>Marasmiineae</taxon>
        <taxon>Physalacriaceae</taxon>
        <taxon>Armillaria</taxon>
    </lineage>
</organism>
<feature type="domain" description="Cation efflux protein transmembrane" evidence="9">
    <location>
        <begin position="116"/>
        <end position="307"/>
    </location>
</feature>
<feature type="transmembrane region" description="Helical" evidence="8">
    <location>
        <begin position="280"/>
        <end position="298"/>
    </location>
</feature>
<dbReference type="Gene3D" id="3.30.70.1350">
    <property type="entry name" value="Cation efflux protein, cytoplasmic domain"/>
    <property type="match status" value="1"/>
</dbReference>
<gene>
    <name evidence="11" type="ORF">EV421DRAFT_1844543</name>
</gene>
<keyword evidence="4 8" id="KW-1133">Transmembrane helix</keyword>
<dbReference type="Pfam" id="PF01545">
    <property type="entry name" value="Cation_efflux"/>
    <property type="match status" value="1"/>
</dbReference>
<evidence type="ECO:0000256" key="2">
    <source>
        <dbReference type="ARBA" id="ARBA00022448"/>
    </source>
</evidence>
<dbReference type="SUPFAM" id="SSF161111">
    <property type="entry name" value="Cation efflux protein transmembrane domain-like"/>
    <property type="match status" value="1"/>
</dbReference>
<dbReference type="GO" id="GO:0030003">
    <property type="term" value="P:intracellular monoatomic cation homeostasis"/>
    <property type="evidence" value="ECO:0007669"/>
    <property type="project" value="UniProtKB-ARBA"/>
</dbReference>
<dbReference type="InterPro" id="IPR027470">
    <property type="entry name" value="Cation_efflux_CTD"/>
</dbReference>
<evidence type="ECO:0000259" key="9">
    <source>
        <dbReference type="Pfam" id="PF01545"/>
    </source>
</evidence>
<evidence type="ECO:0000256" key="6">
    <source>
        <dbReference type="ARBA" id="ARBA00023136"/>
    </source>
</evidence>
<evidence type="ECO:0000256" key="8">
    <source>
        <dbReference type="SAM" id="Phobius"/>
    </source>
</evidence>
<feature type="region of interest" description="Disordered" evidence="7">
    <location>
        <begin position="1"/>
        <end position="47"/>
    </location>
</feature>
<comment type="subcellular location">
    <subcellularLocation>
        <location evidence="1">Endomembrane system</location>
        <topology evidence="1">Multi-pass membrane protein</topology>
    </subcellularLocation>
</comment>
<accession>A0AA39J1J2</accession>
<evidence type="ECO:0000256" key="7">
    <source>
        <dbReference type="SAM" id="MobiDB-lite"/>
    </source>
</evidence>
<dbReference type="InterPro" id="IPR036837">
    <property type="entry name" value="Cation_efflux_CTD_sf"/>
</dbReference>
<dbReference type="InterPro" id="IPR050291">
    <property type="entry name" value="CDF_Transporter"/>
</dbReference>
<dbReference type="FunFam" id="1.20.1510.10:FF:000005">
    <property type="entry name" value="Putative Cation diffusion facilitator 1"/>
    <property type="match status" value="1"/>
</dbReference>
<dbReference type="InterPro" id="IPR002524">
    <property type="entry name" value="Cation_efflux"/>
</dbReference>
<keyword evidence="2" id="KW-0813">Transport</keyword>
<evidence type="ECO:0000256" key="3">
    <source>
        <dbReference type="ARBA" id="ARBA00022692"/>
    </source>
</evidence>
<dbReference type="InterPro" id="IPR027469">
    <property type="entry name" value="Cation_efflux_TMD_sf"/>
</dbReference>
<feature type="transmembrane region" description="Helical" evidence="8">
    <location>
        <begin position="110"/>
        <end position="132"/>
    </location>
</feature>
<evidence type="ECO:0000256" key="5">
    <source>
        <dbReference type="ARBA" id="ARBA00023065"/>
    </source>
</evidence>